<dbReference type="Proteomes" id="UP001262582">
    <property type="component" value="Unassembled WGS sequence"/>
</dbReference>
<name>A0ABU3D5H1_9FLAO</name>
<proteinExistence type="predicted"/>
<feature type="domain" description="Glucosamine inositolphosphorylceramide transferase 1 N-terminal" evidence="2">
    <location>
        <begin position="69"/>
        <end position="304"/>
    </location>
</feature>
<evidence type="ECO:0000313" key="4">
    <source>
        <dbReference type="Proteomes" id="UP001262582"/>
    </source>
</evidence>
<feature type="transmembrane region" description="Helical" evidence="1">
    <location>
        <begin position="5"/>
        <end position="25"/>
    </location>
</feature>
<protein>
    <recommendedName>
        <fullName evidence="2">Glucosamine inositolphosphorylceramide transferase 1 N-terminal domain-containing protein</fullName>
    </recommendedName>
</protein>
<evidence type="ECO:0000259" key="2">
    <source>
        <dbReference type="Pfam" id="PF24793"/>
    </source>
</evidence>
<keyword evidence="1" id="KW-0472">Membrane</keyword>
<reference evidence="3 4" key="1">
    <citation type="submission" date="2023-09" db="EMBL/GenBank/DDBJ databases">
        <authorList>
            <person name="Rey-Velasco X."/>
        </authorList>
    </citation>
    <scope>NUCLEOTIDE SEQUENCE [LARGE SCALE GENOMIC DNA]</scope>
    <source>
        <strain evidence="3 4">F117</strain>
    </source>
</reference>
<dbReference type="InterPro" id="IPR056442">
    <property type="entry name" value="GINT1_N"/>
</dbReference>
<gene>
    <name evidence="3" type="ORF">RM539_09360</name>
</gene>
<comment type="caution">
    <text evidence="3">The sequence shown here is derived from an EMBL/GenBank/DDBJ whole genome shotgun (WGS) entry which is preliminary data.</text>
</comment>
<sequence>MRRKFFTYLGIFLLVGIFMLLILNFKYPFINSVVGKWSVGYSFNDEVLEKPVLDPDNIISYPEVDSILDEPGHYIADPFFIMEKDTFYLFVELKGKKDADIALFTSPDGEDYQYKGVVLDEPFHLSFPQVFKHKDEFYMFPETNQCDNVILYKSADFPYKWQKIDTLIKNRKLKDPATLLSEDLNLIVAVDEHMQQYMFTADSLSGAWNKAEDYTGRLGNETRPGGRFFEFNGNHYLPIQDRRYGYGSAISIFRLANKDNHLELIREEREYLGPKENIKWFNRGMHQIDIQKVNENYYMVYDGDYNKNGETYFQYKRTLKFIYSDFYNLFH</sequence>
<keyword evidence="4" id="KW-1185">Reference proteome</keyword>
<dbReference type="RefSeq" id="WP_311503126.1">
    <property type="nucleotide sequence ID" value="NZ_JAVRHK010000005.1"/>
</dbReference>
<dbReference type="Gene3D" id="2.115.10.20">
    <property type="entry name" value="Glycosyl hydrolase domain, family 43"/>
    <property type="match status" value="1"/>
</dbReference>
<keyword evidence="1" id="KW-0812">Transmembrane</keyword>
<dbReference type="InterPro" id="IPR023296">
    <property type="entry name" value="Glyco_hydro_beta-prop_sf"/>
</dbReference>
<dbReference type="Pfam" id="PF24793">
    <property type="entry name" value="GINT1_N"/>
    <property type="match status" value="1"/>
</dbReference>
<evidence type="ECO:0000256" key="1">
    <source>
        <dbReference type="SAM" id="Phobius"/>
    </source>
</evidence>
<dbReference type="SUPFAM" id="SSF75005">
    <property type="entry name" value="Arabinanase/levansucrase/invertase"/>
    <property type="match status" value="1"/>
</dbReference>
<keyword evidence="1" id="KW-1133">Transmembrane helix</keyword>
<dbReference type="EMBL" id="JAVRHK010000005">
    <property type="protein sequence ID" value="MDT0676784.1"/>
    <property type="molecule type" value="Genomic_DNA"/>
</dbReference>
<organism evidence="3 4">
    <name type="scientific">Autumnicola musiva</name>
    <dbReference type="NCBI Taxonomy" id="3075589"/>
    <lineage>
        <taxon>Bacteria</taxon>
        <taxon>Pseudomonadati</taxon>
        <taxon>Bacteroidota</taxon>
        <taxon>Flavobacteriia</taxon>
        <taxon>Flavobacteriales</taxon>
        <taxon>Flavobacteriaceae</taxon>
        <taxon>Autumnicola</taxon>
    </lineage>
</organism>
<accession>A0ABU3D5H1</accession>
<evidence type="ECO:0000313" key="3">
    <source>
        <dbReference type="EMBL" id="MDT0676784.1"/>
    </source>
</evidence>